<dbReference type="InterPro" id="IPR026954">
    <property type="entry name" value="PknH-like_Extracell"/>
</dbReference>
<gene>
    <name evidence="3" type="ORF">AWC16_06005</name>
</gene>
<dbReference type="PROSITE" id="PS51257">
    <property type="entry name" value="PROKAR_LIPOPROTEIN"/>
    <property type="match status" value="1"/>
</dbReference>
<sequence>MRGSVLWVCVVVGCVLAAGCGDPEKTPQPVAVTSLPTTTTTVAPVAEDALRALLLTPEQVNPIMEATDMAVTRTHTALSDDSATMEPLECLAIDGAAQEQVYAGSGYTGVREQMLSEGDEFEHFVDQAVIAFPSAKQAAAFFASAAQQWPACHEYSHIQSGTTWTAGPIVNADGMLSTVASQDNAGNDVSWACGRALTVANNVVVDVNTCSADPRDTAVVIAGQIAAKVPNG</sequence>
<name>A0A1X1YPN0_9MYCO</name>
<dbReference type="EMBL" id="LQPG01000010">
    <property type="protein sequence ID" value="ORW12985.1"/>
    <property type="molecule type" value="Genomic_DNA"/>
</dbReference>
<evidence type="ECO:0000313" key="3">
    <source>
        <dbReference type="EMBL" id="ORW12985.1"/>
    </source>
</evidence>
<evidence type="ECO:0000313" key="4">
    <source>
        <dbReference type="Proteomes" id="UP000193866"/>
    </source>
</evidence>
<dbReference type="Gene3D" id="3.40.1000.70">
    <property type="entry name" value="PknH-like extracellular domain"/>
    <property type="match status" value="1"/>
</dbReference>
<proteinExistence type="predicted"/>
<organism evidence="3 4">
    <name type="scientific">Mycolicibacter longobardus</name>
    <dbReference type="NCBI Taxonomy" id="1108812"/>
    <lineage>
        <taxon>Bacteria</taxon>
        <taxon>Bacillati</taxon>
        <taxon>Actinomycetota</taxon>
        <taxon>Actinomycetes</taxon>
        <taxon>Mycobacteriales</taxon>
        <taxon>Mycobacteriaceae</taxon>
        <taxon>Mycolicibacter</taxon>
    </lineage>
</organism>
<evidence type="ECO:0000259" key="2">
    <source>
        <dbReference type="Pfam" id="PF14032"/>
    </source>
</evidence>
<protein>
    <recommendedName>
        <fullName evidence="2">PknH-like extracellular domain-containing protein</fullName>
    </recommendedName>
</protein>
<reference evidence="3 4" key="1">
    <citation type="submission" date="2016-01" db="EMBL/GenBank/DDBJ databases">
        <title>The new phylogeny of the genus Mycobacterium.</title>
        <authorList>
            <person name="Tarcisio F."/>
            <person name="Conor M."/>
            <person name="Antonella G."/>
            <person name="Elisabetta G."/>
            <person name="Giulia F.S."/>
            <person name="Sara T."/>
            <person name="Anna F."/>
            <person name="Clotilde B."/>
            <person name="Roberto B."/>
            <person name="Veronica D.S."/>
            <person name="Fabio R."/>
            <person name="Monica P."/>
            <person name="Olivier J."/>
            <person name="Enrico T."/>
            <person name="Nicola S."/>
        </authorList>
    </citation>
    <scope>NUCLEOTIDE SEQUENCE [LARGE SCALE GENOMIC DNA]</scope>
    <source>
        <strain evidence="3 4">DSM 45394</strain>
    </source>
</reference>
<dbReference type="Proteomes" id="UP000193866">
    <property type="component" value="Unassembled WGS sequence"/>
</dbReference>
<feature type="signal peptide" evidence="1">
    <location>
        <begin position="1"/>
        <end position="17"/>
    </location>
</feature>
<dbReference type="AlphaFoldDB" id="A0A1X1YPN0"/>
<dbReference type="Pfam" id="PF14032">
    <property type="entry name" value="PknH_C"/>
    <property type="match status" value="1"/>
</dbReference>
<evidence type="ECO:0000256" key="1">
    <source>
        <dbReference type="SAM" id="SignalP"/>
    </source>
</evidence>
<feature type="chain" id="PRO_5012868931" description="PknH-like extracellular domain-containing protein" evidence="1">
    <location>
        <begin position="18"/>
        <end position="232"/>
    </location>
</feature>
<dbReference type="OrthoDB" id="4761399at2"/>
<dbReference type="STRING" id="1108812.AWC16_06005"/>
<comment type="caution">
    <text evidence="3">The sequence shown here is derived from an EMBL/GenBank/DDBJ whole genome shotgun (WGS) entry which is preliminary data.</text>
</comment>
<feature type="domain" description="PknH-like extracellular" evidence="2">
    <location>
        <begin position="45"/>
        <end position="228"/>
    </location>
</feature>
<keyword evidence="1" id="KW-0732">Signal</keyword>
<dbReference type="InterPro" id="IPR038232">
    <property type="entry name" value="PknH-like_Extracell_sf"/>
</dbReference>
<keyword evidence="4" id="KW-1185">Reference proteome</keyword>
<accession>A0A1X1YPN0</accession>